<evidence type="ECO:0000256" key="6">
    <source>
        <dbReference type="SAM" id="Phobius"/>
    </source>
</evidence>
<feature type="domain" description="Sugar phosphate transporter" evidence="7">
    <location>
        <begin position="16"/>
        <end position="330"/>
    </location>
</feature>
<feature type="transmembrane region" description="Helical" evidence="6">
    <location>
        <begin position="137"/>
        <end position="162"/>
    </location>
</feature>
<dbReference type="Pfam" id="PF03151">
    <property type="entry name" value="TPT"/>
    <property type="match status" value="1"/>
</dbReference>
<feature type="transmembrane region" description="Helical" evidence="6">
    <location>
        <begin position="216"/>
        <end position="234"/>
    </location>
</feature>
<reference evidence="8 9" key="1">
    <citation type="journal article" date="2017" name="Mol. Ecol.">
        <title>Comparative and population genomic landscape of Phellinus noxius: A hypervariable fungus causing root rot in trees.</title>
        <authorList>
            <person name="Chung C.L."/>
            <person name="Lee T.J."/>
            <person name="Akiba M."/>
            <person name="Lee H.H."/>
            <person name="Kuo T.H."/>
            <person name="Liu D."/>
            <person name="Ke H.M."/>
            <person name="Yokoi T."/>
            <person name="Roa M.B."/>
            <person name="Lu M.J."/>
            <person name="Chang Y.Y."/>
            <person name="Ann P.J."/>
            <person name="Tsai J.N."/>
            <person name="Chen C.Y."/>
            <person name="Tzean S.S."/>
            <person name="Ota Y."/>
            <person name="Hattori T."/>
            <person name="Sahashi N."/>
            <person name="Liou R.F."/>
            <person name="Kikuchi T."/>
            <person name="Tsai I.J."/>
        </authorList>
    </citation>
    <scope>NUCLEOTIDE SEQUENCE [LARGE SCALE GENOMIC DNA]</scope>
    <source>
        <strain evidence="8 9">FFPRI411160</strain>
    </source>
</reference>
<evidence type="ECO:0000256" key="2">
    <source>
        <dbReference type="ARBA" id="ARBA00022692"/>
    </source>
</evidence>
<sequence length="390" mass="42258">MSPPQDQQQPNPTTMQVASVVSFYMAAALVMVFVNKAVLNSSPDLPLLFLFIQLIIAVFLLHMSALMSSKVEIPKLDLATAKKLAPVIIVNIVGLVFNTLCLRDVEASFFQIARGMTLPLTIGVSSFATRTSPTGRVLIAAGIVTIGFLVGITPPSFSSLSFSLTPDSLVGAVSNASHSPGLISLIYGLFSALFIAIHSVLIKSSLPHCSGSTIKLAYWTNLGSAILLAPFMLLKGEPFRVMQLLAEGSEGQEWNSHVFVWGSITTGIFGFLLCIAGLLSIKVTSPITHMFSSAARSVLQTLLGVWIFGDLLTVNRALSIIVILFGTMYYTWAKHVEGLQRNASSSAESGISLKERDLERGYERLPTVQEEEDSEILFDAEKDERTGRRD</sequence>
<gene>
    <name evidence="8" type="ORF">PNOK_0416600</name>
</gene>
<keyword evidence="2 6" id="KW-0812">Transmembrane</keyword>
<dbReference type="InterPro" id="IPR004853">
    <property type="entry name" value="Sugar_P_trans_dom"/>
</dbReference>
<evidence type="ECO:0000256" key="3">
    <source>
        <dbReference type="ARBA" id="ARBA00022989"/>
    </source>
</evidence>
<feature type="compositionally biased region" description="Basic and acidic residues" evidence="5">
    <location>
        <begin position="379"/>
        <end position="390"/>
    </location>
</feature>
<accession>A0A286UHZ1</accession>
<dbReference type="EMBL" id="NBII01000004">
    <property type="protein sequence ID" value="PAV19233.1"/>
    <property type="molecule type" value="Genomic_DNA"/>
</dbReference>
<dbReference type="SUPFAM" id="SSF103481">
    <property type="entry name" value="Multidrug resistance efflux transporter EmrE"/>
    <property type="match status" value="1"/>
</dbReference>
<dbReference type="InterPro" id="IPR037185">
    <property type="entry name" value="EmrE-like"/>
</dbReference>
<feature type="transmembrane region" description="Helical" evidence="6">
    <location>
        <begin position="46"/>
        <end position="64"/>
    </location>
</feature>
<dbReference type="GO" id="GO:0016020">
    <property type="term" value="C:membrane"/>
    <property type="evidence" value="ECO:0007669"/>
    <property type="project" value="UniProtKB-SubCell"/>
</dbReference>
<dbReference type="AlphaFoldDB" id="A0A286UHZ1"/>
<evidence type="ECO:0000259" key="7">
    <source>
        <dbReference type="Pfam" id="PF03151"/>
    </source>
</evidence>
<dbReference type="OrthoDB" id="5547497at2759"/>
<comment type="subcellular location">
    <subcellularLocation>
        <location evidence="1">Membrane</location>
        <topology evidence="1">Multi-pass membrane protein</topology>
    </subcellularLocation>
</comment>
<dbReference type="Proteomes" id="UP000217199">
    <property type="component" value="Unassembled WGS sequence"/>
</dbReference>
<evidence type="ECO:0000313" key="8">
    <source>
        <dbReference type="EMBL" id="PAV19233.1"/>
    </source>
</evidence>
<evidence type="ECO:0000256" key="5">
    <source>
        <dbReference type="SAM" id="MobiDB-lite"/>
    </source>
</evidence>
<feature type="transmembrane region" description="Helical" evidence="6">
    <location>
        <begin position="182"/>
        <end position="204"/>
    </location>
</feature>
<feature type="compositionally biased region" description="Acidic residues" evidence="5">
    <location>
        <begin position="369"/>
        <end position="378"/>
    </location>
</feature>
<proteinExistence type="predicted"/>
<evidence type="ECO:0000313" key="9">
    <source>
        <dbReference type="Proteomes" id="UP000217199"/>
    </source>
</evidence>
<evidence type="ECO:0000256" key="1">
    <source>
        <dbReference type="ARBA" id="ARBA00004141"/>
    </source>
</evidence>
<comment type="caution">
    <text evidence="8">The sequence shown here is derived from an EMBL/GenBank/DDBJ whole genome shotgun (WGS) entry which is preliminary data.</text>
</comment>
<feature type="region of interest" description="Disordered" evidence="5">
    <location>
        <begin position="362"/>
        <end position="390"/>
    </location>
</feature>
<name>A0A286UHZ1_9AGAM</name>
<dbReference type="PANTHER" id="PTHR11132">
    <property type="entry name" value="SOLUTE CARRIER FAMILY 35"/>
    <property type="match status" value="1"/>
</dbReference>
<organism evidence="8 9">
    <name type="scientific">Pyrrhoderma noxium</name>
    <dbReference type="NCBI Taxonomy" id="2282107"/>
    <lineage>
        <taxon>Eukaryota</taxon>
        <taxon>Fungi</taxon>
        <taxon>Dikarya</taxon>
        <taxon>Basidiomycota</taxon>
        <taxon>Agaricomycotina</taxon>
        <taxon>Agaricomycetes</taxon>
        <taxon>Hymenochaetales</taxon>
        <taxon>Hymenochaetaceae</taxon>
        <taxon>Pyrrhoderma</taxon>
    </lineage>
</organism>
<keyword evidence="4 6" id="KW-0472">Membrane</keyword>
<keyword evidence="9" id="KW-1185">Reference proteome</keyword>
<feature type="transmembrane region" description="Helical" evidence="6">
    <location>
        <begin position="258"/>
        <end position="279"/>
    </location>
</feature>
<protein>
    <recommendedName>
        <fullName evidence="7">Sugar phosphate transporter domain-containing protein</fullName>
    </recommendedName>
</protein>
<keyword evidence="3 6" id="KW-1133">Transmembrane helix</keyword>
<dbReference type="InterPro" id="IPR050186">
    <property type="entry name" value="TPT_transporter"/>
</dbReference>
<evidence type="ECO:0000256" key="4">
    <source>
        <dbReference type="ARBA" id="ARBA00023136"/>
    </source>
</evidence>
<feature type="transmembrane region" description="Helical" evidence="6">
    <location>
        <begin position="15"/>
        <end position="34"/>
    </location>
</feature>
<dbReference type="InParanoid" id="A0A286UHZ1"/>
<dbReference type="FunCoup" id="A0A286UHZ1">
    <property type="interactions" value="86"/>
</dbReference>
<feature type="transmembrane region" description="Helical" evidence="6">
    <location>
        <begin position="84"/>
        <end position="102"/>
    </location>
</feature>